<evidence type="ECO:0000313" key="2">
    <source>
        <dbReference type="Proteomes" id="UP000619244"/>
    </source>
</evidence>
<sequence>MTVRPHGRPGRTPPGAARHVCACDGDDVDRGTGRVVAGAGRSGRSGRWGYGFADALTWEGVLRDDGGPASS</sequence>
<comment type="caution">
    <text evidence="1">The sequence shown here is derived from an EMBL/GenBank/DDBJ whole genome shotgun (WGS) entry which is preliminary data.</text>
</comment>
<proteinExistence type="predicted"/>
<reference evidence="1" key="1">
    <citation type="journal article" date="2014" name="Int. J. Syst. Evol. Microbiol.">
        <title>Complete genome sequence of Corynebacterium casei LMG S-19264T (=DSM 44701T), isolated from a smear-ripened cheese.</title>
        <authorList>
            <consortium name="US DOE Joint Genome Institute (JGI-PGF)"/>
            <person name="Walter F."/>
            <person name="Albersmeier A."/>
            <person name="Kalinowski J."/>
            <person name="Ruckert C."/>
        </authorList>
    </citation>
    <scope>NUCLEOTIDE SEQUENCE</scope>
    <source>
        <strain evidence="1">JCM 4790</strain>
    </source>
</reference>
<reference evidence="1" key="2">
    <citation type="submission" date="2020-09" db="EMBL/GenBank/DDBJ databases">
        <authorList>
            <person name="Sun Q."/>
            <person name="Ohkuma M."/>
        </authorList>
    </citation>
    <scope>NUCLEOTIDE SEQUENCE</scope>
    <source>
        <strain evidence="1">JCM 4790</strain>
    </source>
</reference>
<evidence type="ECO:0000313" key="1">
    <source>
        <dbReference type="EMBL" id="GGX85289.1"/>
    </source>
</evidence>
<protein>
    <submittedName>
        <fullName evidence="1">Uncharacterized protein</fullName>
    </submittedName>
</protein>
<dbReference type="AlphaFoldDB" id="A0A918NPB2"/>
<organism evidence="1 2">
    <name type="scientific">Streptomyces minutiscleroticus</name>
    <dbReference type="NCBI Taxonomy" id="68238"/>
    <lineage>
        <taxon>Bacteria</taxon>
        <taxon>Bacillati</taxon>
        <taxon>Actinomycetota</taxon>
        <taxon>Actinomycetes</taxon>
        <taxon>Kitasatosporales</taxon>
        <taxon>Streptomycetaceae</taxon>
        <taxon>Streptomyces</taxon>
    </lineage>
</organism>
<dbReference type="EMBL" id="BMVU01000022">
    <property type="protein sequence ID" value="GGX85289.1"/>
    <property type="molecule type" value="Genomic_DNA"/>
</dbReference>
<name>A0A918NPB2_9ACTN</name>
<accession>A0A918NPB2</accession>
<dbReference type="Proteomes" id="UP000619244">
    <property type="component" value="Unassembled WGS sequence"/>
</dbReference>
<keyword evidence="2" id="KW-1185">Reference proteome</keyword>
<gene>
    <name evidence="1" type="ORF">GCM10010358_44230</name>
</gene>